<dbReference type="InterPro" id="IPR002173">
    <property type="entry name" value="Carboh/pur_kinase_PfkB_CS"/>
</dbReference>
<keyword evidence="7" id="KW-1185">Reference proteome</keyword>
<dbReference type="SUPFAM" id="SSF53613">
    <property type="entry name" value="Ribokinase-like"/>
    <property type="match status" value="1"/>
</dbReference>
<sequence length="316" mass="34655">MLDVITIGDALVAMTPTSSGRLRFVHSFEKKVGGAELNVAIGCARLGLKAGWISRLGNDEFGHYILQCVRGEGIDTTHVQLVDGYPTSLYFKEIFDDGRAGSYYYRSNSPTSTMRPEQIDEAYVEQAKIVHISGVFPAVAKTNREVLLRLVQLAKQKGKLVTFDPNIRLKLWSAEEARETLLALMPYIDVVLAGEEEADLLVGTTEPAEIFARFAQLGIRHVVIKRGERGAVGNRDGEVLDHPAIPASVVVDSVGAGDGFAVGYLYSLLQGWDLQKSLHLANLIGSIVVGVRGDNEGLPYLDEIEVYLGQKQRIER</sequence>
<evidence type="ECO:0000313" key="6">
    <source>
        <dbReference type="EMBL" id="MBM7591341.1"/>
    </source>
</evidence>
<dbReference type="PANTHER" id="PTHR43320:SF2">
    <property type="entry name" value="2-DEHYDRO-3-DEOXYGLUCONOKINASE_2-DEHYDRO-3-DEOXYGALACTONOKINASE"/>
    <property type="match status" value="1"/>
</dbReference>
<reference evidence="6" key="1">
    <citation type="submission" date="2021-01" db="EMBL/GenBank/DDBJ databases">
        <title>Genomic Encyclopedia of Type Strains, Phase IV (KMG-IV): sequencing the most valuable type-strain genomes for metagenomic binning, comparative biology and taxonomic classification.</title>
        <authorList>
            <person name="Goeker M."/>
        </authorList>
    </citation>
    <scope>NUCLEOTIDE SEQUENCE</scope>
    <source>
        <strain evidence="6">DSM 25523</strain>
    </source>
</reference>
<gene>
    <name evidence="6" type="ORF">JOD01_002980</name>
</gene>
<dbReference type="GO" id="GO:0008673">
    <property type="term" value="F:2-dehydro-3-deoxygluconokinase activity"/>
    <property type="evidence" value="ECO:0007669"/>
    <property type="project" value="UniProtKB-EC"/>
</dbReference>
<comment type="similarity">
    <text evidence="1 4">Belongs to the carbohydrate kinase PfkB family.</text>
</comment>
<keyword evidence="2 4" id="KW-0808">Transferase</keyword>
<keyword evidence="3 4" id="KW-0418">Kinase</keyword>
<name>A0A938Y0Y6_9BACL</name>
<comment type="caution">
    <text evidence="6">The sequence shown here is derived from an EMBL/GenBank/DDBJ whole genome shotgun (WGS) entry which is preliminary data.</text>
</comment>
<dbReference type="Pfam" id="PF00294">
    <property type="entry name" value="PfkB"/>
    <property type="match status" value="1"/>
</dbReference>
<proteinExistence type="inferred from homology"/>
<dbReference type="InterPro" id="IPR011611">
    <property type="entry name" value="PfkB_dom"/>
</dbReference>
<dbReference type="EMBL" id="JAFBEB010000011">
    <property type="protein sequence ID" value="MBM7591341.1"/>
    <property type="molecule type" value="Genomic_DNA"/>
</dbReference>
<dbReference type="PANTHER" id="PTHR43320">
    <property type="entry name" value="SUGAR KINASE"/>
    <property type="match status" value="1"/>
</dbReference>
<dbReference type="AlphaFoldDB" id="A0A938Y0Y6"/>
<protein>
    <submittedName>
        <fullName evidence="6">2-dehydro-3-deoxygluconokinase</fullName>
        <ecNumber evidence="6">2.7.1.45</ecNumber>
    </submittedName>
</protein>
<organism evidence="6 7">
    <name type="scientific">Brevibacillus fulvus</name>
    <dbReference type="NCBI Taxonomy" id="1125967"/>
    <lineage>
        <taxon>Bacteria</taxon>
        <taxon>Bacillati</taxon>
        <taxon>Bacillota</taxon>
        <taxon>Bacilli</taxon>
        <taxon>Bacillales</taxon>
        <taxon>Paenibacillaceae</taxon>
        <taxon>Brevibacillus</taxon>
    </lineage>
</organism>
<accession>A0A938Y0Y6</accession>
<evidence type="ECO:0000313" key="7">
    <source>
        <dbReference type="Proteomes" id="UP000717624"/>
    </source>
</evidence>
<evidence type="ECO:0000259" key="5">
    <source>
        <dbReference type="Pfam" id="PF00294"/>
    </source>
</evidence>
<evidence type="ECO:0000256" key="4">
    <source>
        <dbReference type="RuleBase" id="RU003704"/>
    </source>
</evidence>
<dbReference type="Gene3D" id="3.40.1190.20">
    <property type="match status" value="1"/>
</dbReference>
<evidence type="ECO:0000256" key="1">
    <source>
        <dbReference type="ARBA" id="ARBA00010688"/>
    </source>
</evidence>
<dbReference type="PROSITE" id="PS00584">
    <property type="entry name" value="PFKB_KINASES_2"/>
    <property type="match status" value="1"/>
</dbReference>
<evidence type="ECO:0000256" key="2">
    <source>
        <dbReference type="ARBA" id="ARBA00022679"/>
    </source>
</evidence>
<dbReference type="PRINTS" id="PR00990">
    <property type="entry name" value="RIBOKINASE"/>
</dbReference>
<dbReference type="EC" id="2.7.1.45" evidence="6"/>
<feature type="domain" description="Carbohydrate kinase PfkB" evidence="5">
    <location>
        <begin position="2"/>
        <end position="299"/>
    </location>
</feature>
<dbReference type="InterPro" id="IPR002139">
    <property type="entry name" value="Ribo/fructo_kinase"/>
</dbReference>
<evidence type="ECO:0000256" key="3">
    <source>
        <dbReference type="ARBA" id="ARBA00022777"/>
    </source>
</evidence>
<dbReference type="CDD" id="cd01166">
    <property type="entry name" value="KdgK"/>
    <property type="match status" value="1"/>
</dbReference>
<dbReference type="Proteomes" id="UP000717624">
    <property type="component" value="Unassembled WGS sequence"/>
</dbReference>
<dbReference type="InterPro" id="IPR052700">
    <property type="entry name" value="Carb_kinase_PfkB-like"/>
</dbReference>
<dbReference type="InterPro" id="IPR029056">
    <property type="entry name" value="Ribokinase-like"/>
</dbReference>